<dbReference type="EMBL" id="LSSN01001560">
    <property type="protein sequence ID" value="OMJ19174.1"/>
    <property type="molecule type" value="Genomic_DNA"/>
</dbReference>
<dbReference type="EMBL" id="LSSN01003079">
    <property type="protein sequence ID" value="OMJ14406.1"/>
    <property type="molecule type" value="Genomic_DNA"/>
</dbReference>
<dbReference type="AlphaFoldDB" id="A0A1R1XX90"/>
<dbReference type="Proteomes" id="UP000187283">
    <property type="component" value="Unassembled WGS sequence"/>
</dbReference>
<organism evidence="2 3">
    <name type="scientific">Smittium culicis</name>
    <dbReference type="NCBI Taxonomy" id="133412"/>
    <lineage>
        <taxon>Eukaryota</taxon>
        <taxon>Fungi</taxon>
        <taxon>Fungi incertae sedis</taxon>
        <taxon>Zoopagomycota</taxon>
        <taxon>Kickxellomycotina</taxon>
        <taxon>Harpellomycetes</taxon>
        <taxon>Harpellales</taxon>
        <taxon>Legeriomycetaceae</taxon>
        <taxon>Smittium</taxon>
    </lineage>
</organism>
<accession>A0A1R1XX90</accession>
<sequence length="110" mass="11792">MNDQDGDQVHQVQQIESRIASLSSDLARHLQRQMAKTSDGVRTATHAAHACTTAVTELGDRQRQMCAHVAAIVAMADEADARVSAARTLLADLTAINAQLRELDASLDGN</sequence>
<evidence type="ECO:0000313" key="1">
    <source>
        <dbReference type="EMBL" id="OMJ14406.1"/>
    </source>
</evidence>
<evidence type="ECO:0000313" key="3">
    <source>
        <dbReference type="Proteomes" id="UP000187283"/>
    </source>
</evidence>
<name>A0A1R1XX90_9FUNG</name>
<proteinExistence type="predicted"/>
<protein>
    <submittedName>
        <fullName evidence="2">Uncharacterized protein</fullName>
    </submittedName>
</protein>
<gene>
    <name evidence="2" type="ORF">AYI70_g4889</name>
    <name evidence="1" type="ORF">AYI70_g7893</name>
</gene>
<keyword evidence="3" id="KW-1185">Reference proteome</keyword>
<comment type="caution">
    <text evidence="2">The sequence shown here is derived from an EMBL/GenBank/DDBJ whole genome shotgun (WGS) entry which is preliminary data.</text>
</comment>
<evidence type="ECO:0000313" key="2">
    <source>
        <dbReference type="EMBL" id="OMJ19174.1"/>
    </source>
</evidence>
<reference evidence="2 3" key="1">
    <citation type="submission" date="2017-01" db="EMBL/GenBank/DDBJ databases">
        <authorList>
            <person name="Mah S.A."/>
            <person name="Swanson W.J."/>
            <person name="Moy G.W."/>
            <person name="Vacquier V.D."/>
        </authorList>
    </citation>
    <scope>NUCLEOTIDE SEQUENCE [LARGE SCALE GENOMIC DNA]</scope>
    <source>
        <strain evidence="2 3">GSMNP</strain>
    </source>
</reference>